<dbReference type="EMBL" id="JABSTQ010010258">
    <property type="protein sequence ID" value="KAG0422259.1"/>
    <property type="molecule type" value="Genomic_DNA"/>
</dbReference>
<reference evidence="1 2" key="1">
    <citation type="journal article" date="2020" name="Cell">
        <title>Large-Scale Comparative Analyses of Tick Genomes Elucidate Their Genetic Diversity and Vector Capacities.</title>
        <authorList>
            <consortium name="Tick Genome and Microbiome Consortium (TIGMIC)"/>
            <person name="Jia N."/>
            <person name="Wang J."/>
            <person name="Shi W."/>
            <person name="Du L."/>
            <person name="Sun Y."/>
            <person name="Zhan W."/>
            <person name="Jiang J.F."/>
            <person name="Wang Q."/>
            <person name="Zhang B."/>
            <person name="Ji P."/>
            <person name="Bell-Sakyi L."/>
            <person name="Cui X.M."/>
            <person name="Yuan T.T."/>
            <person name="Jiang B.G."/>
            <person name="Yang W.F."/>
            <person name="Lam T.T."/>
            <person name="Chang Q.C."/>
            <person name="Ding S.J."/>
            <person name="Wang X.J."/>
            <person name="Zhu J.G."/>
            <person name="Ruan X.D."/>
            <person name="Zhao L."/>
            <person name="Wei J.T."/>
            <person name="Ye R.Z."/>
            <person name="Que T.C."/>
            <person name="Du C.H."/>
            <person name="Zhou Y.H."/>
            <person name="Cheng J.X."/>
            <person name="Dai P.F."/>
            <person name="Guo W.B."/>
            <person name="Han X.H."/>
            <person name="Huang E.J."/>
            <person name="Li L.F."/>
            <person name="Wei W."/>
            <person name="Gao Y.C."/>
            <person name="Liu J.Z."/>
            <person name="Shao H.Z."/>
            <person name="Wang X."/>
            <person name="Wang C.C."/>
            <person name="Yang T.C."/>
            <person name="Huo Q.B."/>
            <person name="Li W."/>
            <person name="Chen H.Y."/>
            <person name="Chen S.E."/>
            <person name="Zhou L.G."/>
            <person name="Ni X.B."/>
            <person name="Tian J.H."/>
            <person name="Sheng Y."/>
            <person name="Liu T."/>
            <person name="Pan Y.S."/>
            <person name="Xia L.Y."/>
            <person name="Li J."/>
            <person name="Zhao F."/>
            <person name="Cao W.C."/>
        </authorList>
    </citation>
    <scope>NUCLEOTIDE SEQUENCE [LARGE SCALE GENOMIC DNA]</scope>
    <source>
        <strain evidence="1">Iper-2018</strain>
    </source>
</reference>
<comment type="caution">
    <text evidence="1">The sequence shown here is derived from an EMBL/GenBank/DDBJ whole genome shotgun (WGS) entry which is preliminary data.</text>
</comment>
<sequence length="722" mass="80663">MTVAGVEPEAGSSPAVDGNCEASQPESYIRTRVAELRKRFRTHNLDLDDCSSNAAAECWLVRNLTPFNRLIHRVSIEVVEMEPGKLGVFSFDSELNNSLEEDALYDAAYIFTWLTKHRCVETIHLASKVLLQQPSYLLSMGLSPNIRHLRLGMEGFRIVNEEELCEGLGVLVRLESFELIGLDIGHKLASAFAGLLKRNAGHLKKVSFSHNINVSQRSVNTIMRGLLHCTRLTELTFDNNVKPRAMKMVAQLVRSSSMLHTLSLKNSSHNDESMAILARAFEGKNSVRELKLCNCQAFLAPFFRALEVNETLQDLDLTDCNVGERAMDGLSAALTKNTGLHSLVLKTCQLEDEDMEKLAEALEVNRTLRSLNMSHNLQGIRGSSILCKVLGKNKTLKNLVLSTYRIEDHERPTLTSQLARSQCYGQVNIDWAEADLPNLALALTLPSTTPTVLRLHIFALPTVHVCAMFEAIATNNRIAELQIECFTHRDPVKMDAFYRAIVGNESIRRLHLILGDSGYSLLVTASKALLLNTTIRELEIECEDMSLRGTKHLAHMLARNRTLTKVVLANVTIRTKFQQMLSRGLAKNEFVTEFKMGWDPPINRASLRVHEAVARNVGLVNSAVRFVLRTNVSKRCAEAFEKLRRCSSLATQLAKVTGKADREVKAALDSAAEYIRSNYLVITGVVRERVECLSGEDTQVDRLNHECWRAIATFLKVSDVVG</sequence>
<dbReference type="Proteomes" id="UP000805193">
    <property type="component" value="Unassembled WGS sequence"/>
</dbReference>
<evidence type="ECO:0000313" key="1">
    <source>
        <dbReference type="EMBL" id="KAG0422259.1"/>
    </source>
</evidence>
<keyword evidence="2" id="KW-1185">Reference proteome</keyword>
<accession>A0AC60PMX5</accession>
<evidence type="ECO:0000313" key="2">
    <source>
        <dbReference type="Proteomes" id="UP000805193"/>
    </source>
</evidence>
<protein>
    <submittedName>
        <fullName evidence="1">Uncharacterized protein</fullName>
    </submittedName>
</protein>
<gene>
    <name evidence="1" type="ORF">HPB47_001919</name>
</gene>
<proteinExistence type="predicted"/>
<name>A0AC60PMX5_IXOPE</name>
<organism evidence="1 2">
    <name type="scientific">Ixodes persulcatus</name>
    <name type="common">Taiga tick</name>
    <dbReference type="NCBI Taxonomy" id="34615"/>
    <lineage>
        <taxon>Eukaryota</taxon>
        <taxon>Metazoa</taxon>
        <taxon>Ecdysozoa</taxon>
        <taxon>Arthropoda</taxon>
        <taxon>Chelicerata</taxon>
        <taxon>Arachnida</taxon>
        <taxon>Acari</taxon>
        <taxon>Parasitiformes</taxon>
        <taxon>Ixodida</taxon>
        <taxon>Ixodoidea</taxon>
        <taxon>Ixodidae</taxon>
        <taxon>Ixodinae</taxon>
        <taxon>Ixodes</taxon>
    </lineage>
</organism>